<protein>
    <recommendedName>
        <fullName evidence="1">DUF5723 domain-containing protein</fullName>
    </recommendedName>
</protein>
<organism evidence="2">
    <name type="scientific">marine sediment metagenome</name>
    <dbReference type="NCBI Taxonomy" id="412755"/>
    <lineage>
        <taxon>unclassified sequences</taxon>
        <taxon>metagenomes</taxon>
        <taxon>ecological metagenomes</taxon>
    </lineage>
</organism>
<dbReference type="InterPro" id="IPR043781">
    <property type="entry name" value="DUF5723"/>
</dbReference>
<evidence type="ECO:0000259" key="1">
    <source>
        <dbReference type="Pfam" id="PF18990"/>
    </source>
</evidence>
<sequence>MYFLKNVPQSGYLNPAKQFCCNFYLGFPGISSVYLNYDNNSLDFNDFIFKGTGEYADSLITFLHPSYDLDQFLNKLKTRNILSQEVNASIFSLGFRAKDLYFTFDIQERVSAKVSFPKDFISILLKGNADFLGETADFSGFGIDLNWYREFGLGISSRISDQLTFGARGKLLFGKANLTTNRPAPDMGLYTDPTTFNMKFHSNISLNVSGPIDVITENDTIKDIDFKKDLDPLDILLNSKNMGFGLDLGV</sequence>
<dbReference type="Pfam" id="PF18990">
    <property type="entry name" value="DUF5723"/>
    <property type="match status" value="1"/>
</dbReference>
<dbReference type="EMBL" id="BART01023218">
    <property type="protein sequence ID" value="GAH04741.1"/>
    <property type="molecule type" value="Genomic_DNA"/>
</dbReference>
<gene>
    <name evidence="2" type="ORF">S01H4_42302</name>
</gene>
<evidence type="ECO:0000313" key="2">
    <source>
        <dbReference type="EMBL" id="GAH04741.1"/>
    </source>
</evidence>
<feature type="domain" description="DUF5723" evidence="1">
    <location>
        <begin position="15"/>
        <end position="250"/>
    </location>
</feature>
<comment type="caution">
    <text evidence="2">The sequence shown here is derived from an EMBL/GenBank/DDBJ whole genome shotgun (WGS) entry which is preliminary data.</text>
</comment>
<reference evidence="2" key="1">
    <citation type="journal article" date="2014" name="Front. Microbiol.">
        <title>High frequency of phylogenetically diverse reductive dehalogenase-homologous genes in deep subseafloor sedimentary metagenomes.</title>
        <authorList>
            <person name="Kawai M."/>
            <person name="Futagami T."/>
            <person name="Toyoda A."/>
            <person name="Takaki Y."/>
            <person name="Nishi S."/>
            <person name="Hori S."/>
            <person name="Arai W."/>
            <person name="Tsubouchi T."/>
            <person name="Morono Y."/>
            <person name="Uchiyama I."/>
            <person name="Ito T."/>
            <person name="Fujiyama A."/>
            <person name="Inagaki F."/>
            <person name="Takami H."/>
        </authorList>
    </citation>
    <scope>NUCLEOTIDE SEQUENCE</scope>
    <source>
        <strain evidence="2">Expedition CK06-06</strain>
    </source>
</reference>
<name>X1C9D3_9ZZZZ</name>
<dbReference type="AlphaFoldDB" id="X1C9D3"/>
<proteinExistence type="predicted"/>
<feature type="non-terminal residue" evidence="2">
    <location>
        <position position="250"/>
    </location>
</feature>
<accession>X1C9D3</accession>